<organism evidence="1 2">
    <name type="scientific">Ameca splendens</name>
    <dbReference type="NCBI Taxonomy" id="208324"/>
    <lineage>
        <taxon>Eukaryota</taxon>
        <taxon>Metazoa</taxon>
        <taxon>Chordata</taxon>
        <taxon>Craniata</taxon>
        <taxon>Vertebrata</taxon>
        <taxon>Euteleostomi</taxon>
        <taxon>Actinopterygii</taxon>
        <taxon>Neopterygii</taxon>
        <taxon>Teleostei</taxon>
        <taxon>Neoteleostei</taxon>
        <taxon>Acanthomorphata</taxon>
        <taxon>Ovalentaria</taxon>
        <taxon>Atherinomorphae</taxon>
        <taxon>Cyprinodontiformes</taxon>
        <taxon>Goodeidae</taxon>
        <taxon>Ameca</taxon>
    </lineage>
</organism>
<accession>A0ABV0YUU1</accession>
<evidence type="ECO:0000313" key="1">
    <source>
        <dbReference type="EMBL" id="MEQ2297642.1"/>
    </source>
</evidence>
<gene>
    <name evidence="1" type="ORF">AMECASPLE_036663</name>
</gene>
<reference evidence="1 2" key="1">
    <citation type="submission" date="2021-06" db="EMBL/GenBank/DDBJ databases">
        <authorList>
            <person name="Palmer J.M."/>
        </authorList>
    </citation>
    <scope>NUCLEOTIDE SEQUENCE [LARGE SCALE GENOMIC DNA]</scope>
    <source>
        <strain evidence="1 2">AS_MEX2019</strain>
        <tissue evidence="1">Muscle</tissue>
    </source>
</reference>
<name>A0ABV0YUU1_9TELE</name>
<protein>
    <submittedName>
        <fullName evidence="1">Uncharacterized protein</fullName>
    </submittedName>
</protein>
<evidence type="ECO:0000313" key="2">
    <source>
        <dbReference type="Proteomes" id="UP001469553"/>
    </source>
</evidence>
<keyword evidence="2" id="KW-1185">Reference proteome</keyword>
<dbReference type="EMBL" id="JAHRIP010043508">
    <property type="protein sequence ID" value="MEQ2297642.1"/>
    <property type="molecule type" value="Genomic_DNA"/>
</dbReference>
<dbReference type="Proteomes" id="UP001469553">
    <property type="component" value="Unassembled WGS sequence"/>
</dbReference>
<proteinExistence type="predicted"/>
<comment type="caution">
    <text evidence="1">The sequence shown here is derived from an EMBL/GenBank/DDBJ whole genome shotgun (WGS) entry which is preliminary data.</text>
</comment>
<sequence>MTKQSDHPDSVAQLLRVLSQQGILLGQHNTCLQSLEQQQASTNAAVVEISRNIQAIQNQLFDVSPSQPTASPLAACPNPVVNPVMYQRISPPPPEPFSGDLEKSRVFCCSLLWCFSKSEVPFRTTPATIPTSLAYYEDRQ</sequence>